<dbReference type="Proteomes" id="UP000286003">
    <property type="component" value="Unassembled WGS sequence"/>
</dbReference>
<dbReference type="AlphaFoldDB" id="A0AB37MG73"/>
<comment type="caution">
    <text evidence="2">The sequence shown here is derived from an EMBL/GenBank/DDBJ whole genome shotgun (WGS) entry which is preliminary data.</text>
</comment>
<evidence type="ECO:0000256" key="1">
    <source>
        <dbReference type="SAM" id="MobiDB-lite"/>
    </source>
</evidence>
<gene>
    <name evidence="2" type="ORF">DWZ32_02690</name>
</gene>
<name>A0AB37MG73_9BACE</name>
<sequence>MQRYRKNISDKDSHKKKTVPSPHGGGTAQSIIHEKTLFRESLYKFINFRYFSFYVSLYFDANVRGKKKSRK</sequence>
<evidence type="ECO:0000313" key="3">
    <source>
        <dbReference type="Proteomes" id="UP000286003"/>
    </source>
</evidence>
<dbReference type="EMBL" id="QRQM01000002">
    <property type="protein sequence ID" value="RHN10070.1"/>
    <property type="molecule type" value="Genomic_DNA"/>
</dbReference>
<proteinExistence type="predicted"/>
<evidence type="ECO:0000313" key="2">
    <source>
        <dbReference type="EMBL" id="RHN10070.1"/>
    </source>
</evidence>
<protein>
    <submittedName>
        <fullName evidence="2">Uncharacterized protein</fullName>
    </submittedName>
</protein>
<reference evidence="2 3" key="1">
    <citation type="submission" date="2018-08" db="EMBL/GenBank/DDBJ databases">
        <title>A genome reference for cultivated species of the human gut microbiota.</title>
        <authorList>
            <person name="Zou Y."/>
            <person name="Xue W."/>
            <person name="Luo G."/>
        </authorList>
    </citation>
    <scope>NUCLEOTIDE SEQUENCE [LARGE SCALE GENOMIC DNA]</scope>
    <source>
        <strain evidence="2 3">AF31-23</strain>
    </source>
</reference>
<feature type="region of interest" description="Disordered" evidence="1">
    <location>
        <begin position="1"/>
        <end position="30"/>
    </location>
</feature>
<organism evidence="2 3">
    <name type="scientific">Bacteroides intestinalis</name>
    <dbReference type="NCBI Taxonomy" id="329854"/>
    <lineage>
        <taxon>Bacteria</taxon>
        <taxon>Pseudomonadati</taxon>
        <taxon>Bacteroidota</taxon>
        <taxon>Bacteroidia</taxon>
        <taxon>Bacteroidales</taxon>
        <taxon>Bacteroidaceae</taxon>
        <taxon>Bacteroides</taxon>
    </lineage>
</organism>
<accession>A0AB37MG73</accession>